<dbReference type="OrthoDB" id="2966368at2"/>
<evidence type="ECO:0000313" key="2">
    <source>
        <dbReference type="EMBL" id="CRK84314.1"/>
    </source>
</evidence>
<organism evidence="2 3">
    <name type="scientific">Neobacillus massiliamazoniensis</name>
    <dbReference type="NCBI Taxonomy" id="1499688"/>
    <lineage>
        <taxon>Bacteria</taxon>
        <taxon>Bacillati</taxon>
        <taxon>Bacillota</taxon>
        <taxon>Bacilli</taxon>
        <taxon>Bacillales</taxon>
        <taxon>Bacillaceae</taxon>
        <taxon>Neobacillus</taxon>
    </lineage>
</organism>
<dbReference type="STRING" id="1499688.BN000_04321"/>
<dbReference type="NCBIfam" id="TIGR02907">
    <property type="entry name" value="spore_VI_D"/>
    <property type="match status" value="1"/>
</dbReference>
<reference evidence="3" key="1">
    <citation type="submission" date="2015-05" db="EMBL/GenBank/DDBJ databases">
        <authorList>
            <person name="Urmite Genomes"/>
        </authorList>
    </citation>
    <scope>NUCLEOTIDE SEQUENCE [LARGE SCALE GENOMIC DNA]</scope>
    <source>
        <strain evidence="3">LF1</strain>
    </source>
</reference>
<protein>
    <submittedName>
        <fullName evidence="2">Stage VI sporulation protein D</fullName>
    </submittedName>
</protein>
<dbReference type="Gene3D" id="3.10.350.10">
    <property type="entry name" value="LysM domain"/>
    <property type="match status" value="1"/>
</dbReference>
<proteinExistence type="predicted"/>
<name>A0A0U1P1Y2_9BACI</name>
<keyword evidence="3" id="KW-1185">Reference proteome</keyword>
<dbReference type="SUPFAM" id="SSF54106">
    <property type="entry name" value="LysM domain"/>
    <property type="match status" value="1"/>
</dbReference>
<dbReference type="AlphaFoldDB" id="A0A0U1P1Y2"/>
<dbReference type="CDD" id="cd00118">
    <property type="entry name" value="LysM"/>
    <property type="match status" value="1"/>
</dbReference>
<dbReference type="PROSITE" id="PS51782">
    <property type="entry name" value="LYSM"/>
    <property type="match status" value="1"/>
</dbReference>
<dbReference type="InterPro" id="IPR014256">
    <property type="entry name" value="Spore_VI_D"/>
</dbReference>
<dbReference type="InterPro" id="IPR048862">
    <property type="entry name" value="SPOCS_spoVID_N"/>
</dbReference>
<gene>
    <name evidence="2" type="primary">spoVID</name>
    <name evidence="2" type="ORF">BN000_04321</name>
</gene>
<accession>A0A0U1P1Y2</accession>
<dbReference type="InterPro" id="IPR036779">
    <property type="entry name" value="LysM_dom_sf"/>
</dbReference>
<evidence type="ECO:0000259" key="1">
    <source>
        <dbReference type="PROSITE" id="PS51782"/>
    </source>
</evidence>
<dbReference type="EMBL" id="CVRB01000004">
    <property type="protein sequence ID" value="CRK84314.1"/>
    <property type="molecule type" value="Genomic_DNA"/>
</dbReference>
<feature type="domain" description="LysM" evidence="1">
    <location>
        <begin position="300"/>
        <end position="344"/>
    </location>
</feature>
<sequence length="351" mass="41179">MSQENQSSLRFSLEEALWFRKGQEVEELVSISLDPDITIQENDQYVTIRGSLVLTGEYKSHDAEHTSEEEGEKSQKFVESVEEREEGNCDFSHRFPVDITIPNNRIQSIYDIDVLVESFDYSLPERSCLKLSAELTISGLYGAEQQEEILELEVLHRSEDEYSEEEPYADQESYNEEPLLFEAEARKQQEEESVAELPKFPNFSFQPQQHHNYQQEYPWYYQQPRSDEKHVEVKVEVEVEEEFFVESVPEHKEHFEEESSSSPEHDLKEKIKNKLFKKKSMTLTEFFARKDENSEQAKLKVCIVQRGDTVDSIADRYHITVQNLLKVNNLEINHDVFEGQVLYIPVAYAKK</sequence>
<dbReference type="Pfam" id="PF20918">
    <property type="entry name" value="SPOCS_spoVID-N"/>
    <property type="match status" value="1"/>
</dbReference>
<evidence type="ECO:0000313" key="3">
    <source>
        <dbReference type="Proteomes" id="UP000199087"/>
    </source>
</evidence>
<dbReference type="RefSeq" id="WP_090637866.1">
    <property type="nucleotide sequence ID" value="NZ_CVRB01000004.1"/>
</dbReference>
<dbReference type="Pfam" id="PF01476">
    <property type="entry name" value="LysM"/>
    <property type="match status" value="1"/>
</dbReference>
<dbReference type="Proteomes" id="UP000199087">
    <property type="component" value="Unassembled WGS sequence"/>
</dbReference>
<dbReference type="SMART" id="SM00257">
    <property type="entry name" value="LysM"/>
    <property type="match status" value="1"/>
</dbReference>
<dbReference type="InterPro" id="IPR018392">
    <property type="entry name" value="LysM"/>
</dbReference>